<feature type="compositionally biased region" description="Basic and acidic residues" evidence="1">
    <location>
        <begin position="56"/>
        <end position="89"/>
    </location>
</feature>
<dbReference type="AlphaFoldDB" id="A0A6C0B0L6"/>
<proteinExistence type="predicted"/>
<organism evidence="2">
    <name type="scientific">viral metagenome</name>
    <dbReference type="NCBI Taxonomy" id="1070528"/>
    <lineage>
        <taxon>unclassified sequences</taxon>
        <taxon>metagenomes</taxon>
        <taxon>organismal metagenomes</taxon>
    </lineage>
</organism>
<reference evidence="2" key="1">
    <citation type="journal article" date="2020" name="Nature">
        <title>Giant virus diversity and host interactions through global metagenomics.</title>
        <authorList>
            <person name="Schulz F."/>
            <person name="Roux S."/>
            <person name="Paez-Espino D."/>
            <person name="Jungbluth S."/>
            <person name="Walsh D.A."/>
            <person name="Denef V.J."/>
            <person name="McMahon K.D."/>
            <person name="Konstantinidis K.T."/>
            <person name="Eloe-Fadrosh E.A."/>
            <person name="Kyrpides N.C."/>
            <person name="Woyke T."/>
        </authorList>
    </citation>
    <scope>NUCLEOTIDE SEQUENCE</scope>
    <source>
        <strain evidence="2">GVMAG-M-3300009182-78</strain>
    </source>
</reference>
<sequence length="145" mass="17263">MSTNPNNRAEDRRIRVESAIRAGLPVNPPITAEQQNAARLEAIEFFHSPLNYQENQRIRRETEAQITERRRQAEEEEREAQREAQREDAMNDSMEMEIESGGKTRKTRTRGYKRKMRKGRKVRKTKKVRKTNKVRKTKKARKQKK</sequence>
<evidence type="ECO:0000256" key="1">
    <source>
        <dbReference type="SAM" id="MobiDB-lite"/>
    </source>
</evidence>
<name>A0A6C0B0L6_9ZZZZ</name>
<accession>A0A6C0B0L6</accession>
<protein>
    <submittedName>
        <fullName evidence="2">Uncharacterized protein</fullName>
    </submittedName>
</protein>
<feature type="region of interest" description="Disordered" evidence="1">
    <location>
        <begin position="50"/>
        <end position="145"/>
    </location>
</feature>
<feature type="compositionally biased region" description="Basic residues" evidence="1">
    <location>
        <begin position="103"/>
        <end position="145"/>
    </location>
</feature>
<evidence type="ECO:0000313" key="2">
    <source>
        <dbReference type="EMBL" id="QHS85344.1"/>
    </source>
</evidence>
<dbReference type="EMBL" id="MN739042">
    <property type="protein sequence ID" value="QHS85344.1"/>
    <property type="molecule type" value="Genomic_DNA"/>
</dbReference>